<feature type="compositionally biased region" description="Polar residues" evidence="1">
    <location>
        <begin position="249"/>
        <end position="261"/>
    </location>
</feature>
<reference evidence="2" key="1">
    <citation type="submission" date="2022-07" db="EMBL/GenBank/DDBJ databases">
        <title>Taxonomy of Aspergillus series Nigri: significant species reduction supported by multi-species coalescent approaches.</title>
        <authorList>
            <person name="Bian C."/>
            <person name="Kusuya Y."/>
            <person name="Sklenar F."/>
            <person name="D'hooge E."/>
            <person name="Yaguchi T."/>
            <person name="Takahashi H."/>
            <person name="Hubka V."/>
        </authorList>
    </citation>
    <scope>NUCLEOTIDE SEQUENCE</scope>
    <source>
        <strain evidence="2">CBS 733.88</strain>
    </source>
</reference>
<organism evidence="2 3">
    <name type="scientific">Aspergillus brasiliensis</name>
    <dbReference type="NCBI Taxonomy" id="319629"/>
    <lineage>
        <taxon>Eukaryota</taxon>
        <taxon>Fungi</taxon>
        <taxon>Dikarya</taxon>
        <taxon>Ascomycota</taxon>
        <taxon>Pezizomycotina</taxon>
        <taxon>Eurotiomycetes</taxon>
        <taxon>Eurotiomycetidae</taxon>
        <taxon>Eurotiales</taxon>
        <taxon>Aspergillaceae</taxon>
        <taxon>Aspergillus</taxon>
        <taxon>Aspergillus subgen. Circumdati</taxon>
    </lineage>
</organism>
<evidence type="ECO:0000313" key="3">
    <source>
        <dbReference type="Proteomes" id="UP001143548"/>
    </source>
</evidence>
<dbReference type="Proteomes" id="UP001143548">
    <property type="component" value="Unassembled WGS sequence"/>
</dbReference>
<evidence type="ECO:0000256" key="1">
    <source>
        <dbReference type="SAM" id="MobiDB-lite"/>
    </source>
</evidence>
<gene>
    <name evidence="2" type="ORF">AbraCBS73388_003769</name>
</gene>
<proteinExistence type="predicted"/>
<protein>
    <submittedName>
        <fullName evidence="2">Uncharacterized protein</fullName>
    </submittedName>
</protein>
<feature type="compositionally biased region" description="Pro residues" evidence="1">
    <location>
        <begin position="213"/>
        <end position="224"/>
    </location>
</feature>
<feature type="region of interest" description="Disordered" evidence="1">
    <location>
        <begin position="11"/>
        <end position="34"/>
    </location>
</feature>
<dbReference type="AlphaFoldDB" id="A0A9W5Z2L7"/>
<comment type="caution">
    <text evidence="2">The sequence shown here is derived from an EMBL/GenBank/DDBJ whole genome shotgun (WGS) entry which is preliminary data.</text>
</comment>
<sequence>MSVLPPRYLVPPVGVRTEKPDESGNLTRRDPDTGPYGVFIENNELLALPCPADHVPAYGPYWHRATDQLRLLLWGSEEDRITAADTLDSLNIEIDVQSTEMRQPLGTGFIEVDNWRNAGSQLRLALRDLHVYRSTARFEDVRDFIWERIQRNNYPTEWRVTRQEFEAQIQNTTNYYNALRERDGLDNEDGIFYELELEEGRRHEELAEELGQSPPPAYDLPPPKASSAVTETFFETPRSADGSRDRPTPTATCSYPPSSIF</sequence>
<feature type="region of interest" description="Disordered" evidence="1">
    <location>
        <begin position="205"/>
        <end position="261"/>
    </location>
</feature>
<name>A0A9W5Z2L7_9EURO</name>
<dbReference type="EMBL" id="BROQ01000184">
    <property type="protein sequence ID" value="GKZ27129.1"/>
    <property type="molecule type" value="Genomic_DNA"/>
</dbReference>
<evidence type="ECO:0000313" key="2">
    <source>
        <dbReference type="EMBL" id="GKZ27129.1"/>
    </source>
</evidence>
<feature type="compositionally biased region" description="Basic and acidic residues" evidence="1">
    <location>
        <begin position="16"/>
        <end position="32"/>
    </location>
</feature>
<accession>A0A9W5Z2L7</accession>